<evidence type="ECO:0000256" key="1">
    <source>
        <dbReference type="ARBA" id="ARBA00001971"/>
    </source>
</evidence>
<keyword evidence="4 6" id="KW-0479">Metal-binding</keyword>
<dbReference type="PRINTS" id="PR00463">
    <property type="entry name" value="EP450I"/>
</dbReference>
<evidence type="ECO:0000313" key="8">
    <source>
        <dbReference type="EMBL" id="KAK4224031.1"/>
    </source>
</evidence>
<feature type="binding site" description="axial binding residue" evidence="6">
    <location>
        <position position="336"/>
    </location>
    <ligand>
        <name>heme</name>
        <dbReference type="ChEBI" id="CHEBI:30413"/>
    </ligand>
    <ligandPart>
        <name>Fe</name>
        <dbReference type="ChEBI" id="CHEBI:18248"/>
    </ligandPart>
</feature>
<keyword evidence="5 6" id="KW-0408">Iron</keyword>
<dbReference type="GO" id="GO:0016705">
    <property type="term" value="F:oxidoreductase activity, acting on paired donors, with incorporation or reduction of molecular oxygen"/>
    <property type="evidence" value="ECO:0007669"/>
    <property type="project" value="InterPro"/>
</dbReference>
<comment type="caution">
    <text evidence="8">The sequence shown here is derived from an EMBL/GenBank/DDBJ whole genome shotgun (WGS) entry which is preliminary data.</text>
</comment>
<comment type="similarity">
    <text evidence="2 7">Belongs to the cytochrome P450 family.</text>
</comment>
<proteinExistence type="inferred from homology"/>
<evidence type="ECO:0000256" key="5">
    <source>
        <dbReference type="ARBA" id="ARBA00023004"/>
    </source>
</evidence>
<dbReference type="GO" id="GO:0020037">
    <property type="term" value="F:heme binding"/>
    <property type="evidence" value="ECO:0007669"/>
    <property type="project" value="InterPro"/>
</dbReference>
<evidence type="ECO:0000256" key="7">
    <source>
        <dbReference type="RuleBase" id="RU000461"/>
    </source>
</evidence>
<dbReference type="PROSITE" id="PS00086">
    <property type="entry name" value="CYTOCHROME_P450"/>
    <property type="match status" value="1"/>
</dbReference>
<reference evidence="8" key="2">
    <citation type="submission" date="2023-05" db="EMBL/GenBank/DDBJ databases">
        <authorList>
            <consortium name="Lawrence Berkeley National Laboratory"/>
            <person name="Steindorff A."/>
            <person name="Hensen N."/>
            <person name="Bonometti L."/>
            <person name="Westerberg I."/>
            <person name="Brannstrom I.O."/>
            <person name="Guillou S."/>
            <person name="Cros-Aarteil S."/>
            <person name="Calhoun S."/>
            <person name="Haridas S."/>
            <person name="Kuo A."/>
            <person name="Mondo S."/>
            <person name="Pangilinan J."/>
            <person name="Riley R."/>
            <person name="Labutti K."/>
            <person name="Andreopoulos B."/>
            <person name="Lipzen A."/>
            <person name="Chen C."/>
            <person name="Yanf M."/>
            <person name="Daum C."/>
            <person name="Ng V."/>
            <person name="Clum A."/>
            <person name="Ohm R."/>
            <person name="Martin F."/>
            <person name="Silar P."/>
            <person name="Natvig D."/>
            <person name="Lalanne C."/>
            <person name="Gautier V."/>
            <person name="Ament-Velasquez S.L."/>
            <person name="Kruys A."/>
            <person name="Hutchinson M.I."/>
            <person name="Powell A.J."/>
            <person name="Barry K."/>
            <person name="Miller A.N."/>
            <person name="Grigoriev I.V."/>
            <person name="Debuchy R."/>
            <person name="Gladieux P."/>
            <person name="Thoren M.H."/>
            <person name="Johannesson H."/>
        </authorList>
    </citation>
    <scope>NUCLEOTIDE SEQUENCE</scope>
    <source>
        <strain evidence="8">CBS 990.96</strain>
    </source>
</reference>
<gene>
    <name evidence="8" type="ORF">QBC38DRAFT_486410</name>
</gene>
<dbReference type="EMBL" id="MU865406">
    <property type="protein sequence ID" value="KAK4224031.1"/>
    <property type="molecule type" value="Genomic_DNA"/>
</dbReference>
<dbReference type="PANTHER" id="PTHR24305:SF232">
    <property type="entry name" value="P450, PUTATIVE (EUROFUNG)-RELATED"/>
    <property type="match status" value="1"/>
</dbReference>
<dbReference type="CDD" id="cd11060">
    <property type="entry name" value="CYP57A1-like"/>
    <property type="match status" value="1"/>
</dbReference>
<dbReference type="InterPro" id="IPR017972">
    <property type="entry name" value="Cyt_P450_CS"/>
</dbReference>
<evidence type="ECO:0000313" key="9">
    <source>
        <dbReference type="Proteomes" id="UP001301958"/>
    </source>
</evidence>
<dbReference type="SUPFAM" id="SSF48264">
    <property type="entry name" value="Cytochrome P450"/>
    <property type="match status" value="1"/>
</dbReference>
<dbReference type="Proteomes" id="UP001301958">
    <property type="component" value="Unassembled WGS sequence"/>
</dbReference>
<sequence>MFSEVDNVEHARLKRPVVRHFSVPSVLAMEPLMDQAIEEFVGHLQTRFVKPNKPVQFGNWLSYFAWDFLGINTFSKKFGYMDKGYDFDGSLAVGEKSIDYLGLCGQMPWADYWLDKNPVIALGPPNLSNVTSIAVANMTARLKGEDKNFNPVRPDFLQYFIESKSTHPEIVDEGTIIGYLLLNLIAGADTTAITLRTLFYQCLKNPRIWNRLQSDIRAAFGPNETVSYARARALPYIDAVVKEALRYHPAVSMLMERIVPEDGLTLPTGSVVPGGAMVGMNPYILGRNKSVFGDDAEDFNPDRWLQMKGETDEAYQERMQLWNQASIQFGGGSRICLGRHLSQFEMFKVVPALVATFDIELMDKNEVLWTCSRWFYRNAGLLCTFKPRSS</sequence>
<dbReference type="InterPro" id="IPR050121">
    <property type="entry name" value="Cytochrome_P450_monoxygenase"/>
</dbReference>
<evidence type="ECO:0000256" key="6">
    <source>
        <dbReference type="PIRSR" id="PIRSR602401-1"/>
    </source>
</evidence>
<name>A0AAN7BIC3_9PEZI</name>
<dbReference type="Pfam" id="PF00067">
    <property type="entry name" value="p450"/>
    <property type="match status" value="1"/>
</dbReference>
<accession>A0AAN7BIC3</accession>
<keyword evidence="3 6" id="KW-0349">Heme</keyword>
<dbReference type="PRINTS" id="PR00385">
    <property type="entry name" value="P450"/>
</dbReference>
<evidence type="ECO:0000256" key="4">
    <source>
        <dbReference type="ARBA" id="ARBA00022723"/>
    </source>
</evidence>
<evidence type="ECO:0000256" key="2">
    <source>
        <dbReference type="ARBA" id="ARBA00010617"/>
    </source>
</evidence>
<dbReference type="InterPro" id="IPR002401">
    <property type="entry name" value="Cyt_P450_E_grp-I"/>
</dbReference>
<dbReference type="PANTHER" id="PTHR24305">
    <property type="entry name" value="CYTOCHROME P450"/>
    <property type="match status" value="1"/>
</dbReference>
<organism evidence="8 9">
    <name type="scientific">Podospora fimiseda</name>
    <dbReference type="NCBI Taxonomy" id="252190"/>
    <lineage>
        <taxon>Eukaryota</taxon>
        <taxon>Fungi</taxon>
        <taxon>Dikarya</taxon>
        <taxon>Ascomycota</taxon>
        <taxon>Pezizomycotina</taxon>
        <taxon>Sordariomycetes</taxon>
        <taxon>Sordariomycetidae</taxon>
        <taxon>Sordariales</taxon>
        <taxon>Podosporaceae</taxon>
        <taxon>Podospora</taxon>
    </lineage>
</organism>
<dbReference type="GO" id="GO:0005506">
    <property type="term" value="F:iron ion binding"/>
    <property type="evidence" value="ECO:0007669"/>
    <property type="project" value="InterPro"/>
</dbReference>
<dbReference type="InterPro" id="IPR001128">
    <property type="entry name" value="Cyt_P450"/>
</dbReference>
<keyword evidence="7" id="KW-0503">Monooxygenase</keyword>
<dbReference type="GO" id="GO:0004497">
    <property type="term" value="F:monooxygenase activity"/>
    <property type="evidence" value="ECO:0007669"/>
    <property type="project" value="UniProtKB-KW"/>
</dbReference>
<dbReference type="AlphaFoldDB" id="A0AAN7BIC3"/>
<comment type="cofactor">
    <cofactor evidence="1 6">
        <name>heme</name>
        <dbReference type="ChEBI" id="CHEBI:30413"/>
    </cofactor>
</comment>
<dbReference type="InterPro" id="IPR036396">
    <property type="entry name" value="Cyt_P450_sf"/>
</dbReference>
<protein>
    <submittedName>
        <fullName evidence="8">Pisatin demethylase</fullName>
    </submittedName>
</protein>
<keyword evidence="9" id="KW-1185">Reference proteome</keyword>
<reference evidence="8" key="1">
    <citation type="journal article" date="2023" name="Mol. Phylogenet. Evol.">
        <title>Genome-scale phylogeny and comparative genomics of the fungal order Sordariales.</title>
        <authorList>
            <person name="Hensen N."/>
            <person name="Bonometti L."/>
            <person name="Westerberg I."/>
            <person name="Brannstrom I.O."/>
            <person name="Guillou S."/>
            <person name="Cros-Aarteil S."/>
            <person name="Calhoun S."/>
            <person name="Haridas S."/>
            <person name="Kuo A."/>
            <person name="Mondo S."/>
            <person name="Pangilinan J."/>
            <person name="Riley R."/>
            <person name="LaButti K."/>
            <person name="Andreopoulos B."/>
            <person name="Lipzen A."/>
            <person name="Chen C."/>
            <person name="Yan M."/>
            <person name="Daum C."/>
            <person name="Ng V."/>
            <person name="Clum A."/>
            <person name="Steindorff A."/>
            <person name="Ohm R.A."/>
            <person name="Martin F."/>
            <person name="Silar P."/>
            <person name="Natvig D.O."/>
            <person name="Lalanne C."/>
            <person name="Gautier V."/>
            <person name="Ament-Velasquez S.L."/>
            <person name="Kruys A."/>
            <person name="Hutchinson M.I."/>
            <person name="Powell A.J."/>
            <person name="Barry K."/>
            <person name="Miller A.N."/>
            <person name="Grigoriev I.V."/>
            <person name="Debuchy R."/>
            <person name="Gladieux P."/>
            <person name="Hiltunen Thoren M."/>
            <person name="Johannesson H."/>
        </authorList>
    </citation>
    <scope>NUCLEOTIDE SEQUENCE</scope>
    <source>
        <strain evidence="8">CBS 990.96</strain>
    </source>
</reference>
<evidence type="ECO:0000256" key="3">
    <source>
        <dbReference type="ARBA" id="ARBA00022617"/>
    </source>
</evidence>
<dbReference type="Gene3D" id="1.10.630.10">
    <property type="entry name" value="Cytochrome P450"/>
    <property type="match status" value="1"/>
</dbReference>
<keyword evidence="7" id="KW-0560">Oxidoreductase</keyword>